<dbReference type="EMBL" id="CP147247">
    <property type="protein sequence ID" value="WYJ92321.1"/>
    <property type="molecule type" value="Genomic_DNA"/>
</dbReference>
<name>A0A242K7C0_9ENTE</name>
<dbReference type="InterPro" id="IPR052179">
    <property type="entry name" value="DD-CPase-like"/>
</dbReference>
<keyword evidence="4" id="KW-1185">Reference proteome</keyword>
<evidence type="ECO:0000259" key="1">
    <source>
        <dbReference type="Pfam" id="PF02557"/>
    </source>
</evidence>
<dbReference type="OrthoDB" id="9792074at2"/>
<organism evidence="2">
    <name type="scientific">Candidatus Enterococcus clewellii</name>
    <dbReference type="NCBI Taxonomy" id="1834193"/>
    <lineage>
        <taxon>Bacteria</taxon>
        <taxon>Bacillati</taxon>
        <taxon>Bacillota</taxon>
        <taxon>Bacilli</taxon>
        <taxon>Lactobacillales</taxon>
        <taxon>Enterococcaceae</taxon>
        <taxon>Enterococcus</taxon>
    </lineage>
</organism>
<dbReference type="Pfam" id="PF02557">
    <property type="entry name" value="VanY"/>
    <property type="match status" value="1"/>
</dbReference>
<dbReference type="Proteomes" id="UP000195141">
    <property type="component" value="Chromosome"/>
</dbReference>
<dbReference type="EMBL" id="NGMM01000003">
    <property type="protein sequence ID" value="OTP16003.1"/>
    <property type="molecule type" value="Genomic_DNA"/>
</dbReference>
<dbReference type="GO" id="GO:0006508">
    <property type="term" value="P:proteolysis"/>
    <property type="evidence" value="ECO:0007669"/>
    <property type="project" value="InterPro"/>
</dbReference>
<dbReference type="PANTHER" id="PTHR34385:SF1">
    <property type="entry name" value="PEPTIDOGLYCAN L-ALANYL-D-GLUTAMATE ENDOPEPTIDASE CWLK"/>
    <property type="match status" value="1"/>
</dbReference>
<dbReference type="RefSeq" id="WP_086349274.1">
    <property type="nucleotide sequence ID" value="NZ_CP147247.1"/>
</dbReference>
<feature type="domain" description="D-alanyl-D-alanine carboxypeptidase-like core" evidence="1">
    <location>
        <begin position="41"/>
        <end position="168"/>
    </location>
</feature>
<protein>
    <submittedName>
        <fullName evidence="3">Zinc D-Ala-D-Ala dipeptidase/carboxypeptidase</fullName>
    </submittedName>
</protein>
<dbReference type="GO" id="GO:0008233">
    <property type="term" value="F:peptidase activity"/>
    <property type="evidence" value="ECO:0007669"/>
    <property type="project" value="InterPro"/>
</dbReference>
<accession>A0A242K7C0</accession>
<reference evidence="3" key="2">
    <citation type="submission" date="2017-05" db="EMBL/GenBank/DDBJ databases">
        <authorList>
            <consortium name="The Broad Institute Genomics Platform"/>
            <consortium name="The Broad Institute Genomic Center for Infectious Diseases"/>
            <person name="Earl A."/>
            <person name="Manson A."/>
            <person name="Schwartman J."/>
            <person name="Gilmore M."/>
            <person name="Abouelleil A."/>
            <person name="Cao P."/>
            <person name="Chapman S."/>
            <person name="Cusick C."/>
            <person name="Shea T."/>
            <person name="Young S."/>
            <person name="Neafsey D."/>
            <person name="Nusbaum C."/>
            <person name="Birren B."/>
        </authorList>
    </citation>
    <scope>NUCLEOTIDE SEQUENCE</scope>
    <source>
        <strain evidence="3">9E7_DIV0242</strain>
    </source>
</reference>
<gene>
    <name evidence="2" type="ORF">A5888_002217</name>
    <name evidence="3" type="ORF">A5888_004094</name>
</gene>
<evidence type="ECO:0000313" key="2">
    <source>
        <dbReference type="EMBL" id="OTP16003.1"/>
    </source>
</evidence>
<dbReference type="Gene3D" id="3.30.1380.10">
    <property type="match status" value="1"/>
</dbReference>
<dbReference type="SUPFAM" id="SSF55166">
    <property type="entry name" value="Hedgehog/DD-peptidase"/>
    <property type="match status" value="1"/>
</dbReference>
<reference evidence="2" key="1">
    <citation type="submission" date="2017-05" db="EMBL/GenBank/DDBJ databases">
        <title>The Genome Sequence of Enterococcus sp. 9E7_DIV0242.</title>
        <authorList>
            <consortium name="The Broad Institute Genomics Platform"/>
            <consortium name="The Broad Institute Genomic Center for Infectious Diseases"/>
            <person name="Earl A."/>
            <person name="Manson A."/>
            <person name="Schwartman J."/>
            <person name="Gilmore M."/>
            <person name="Abouelleil A."/>
            <person name="Cao P."/>
            <person name="Chapman S."/>
            <person name="Cusick C."/>
            <person name="Shea T."/>
            <person name="Young S."/>
            <person name="Neafsey D."/>
            <person name="Nusbaum C."/>
            <person name="Birren B."/>
        </authorList>
    </citation>
    <scope>NUCLEOTIDE SEQUENCE [LARGE SCALE GENOMIC DNA]</scope>
    <source>
        <strain evidence="2">9E7_DIV0242</strain>
    </source>
</reference>
<dbReference type="AlphaFoldDB" id="A0A242K7C0"/>
<dbReference type="PANTHER" id="PTHR34385">
    <property type="entry name" value="D-ALANYL-D-ALANINE CARBOXYPEPTIDASE"/>
    <property type="match status" value="1"/>
</dbReference>
<dbReference type="InterPro" id="IPR009045">
    <property type="entry name" value="Zn_M74/Hedgehog-like"/>
</dbReference>
<sequence length="202" mass="22735">MTVLAKKRIPFPRLINAAHCLTPFEVPADLVEAPFSAGKAQVSLEVAEQLSQLIHHVGGEKQIIVTSGYRSYAEQQCLYEHSLTKYGRAHTENYVAKPGCSEHQLGHAVDLGFADTTNDEVCPTFEGREVSQKFLASMANFGFVLRYPKGKEVVTGIAYEPWHFRYVGRPHSEIMCQQSWTLEEYQAFLRDGGEVYGNHDLR</sequence>
<evidence type="ECO:0000313" key="4">
    <source>
        <dbReference type="Proteomes" id="UP000195141"/>
    </source>
</evidence>
<dbReference type="InterPro" id="IPR003709">
    <property type="entry name" value="VanY-like_core_dom"/>
</dbReference>
<proteinExistence type="predicted"/>
<reference evidence="3" key="3">
    <citation type="submission" date="2024-03" db="EMBL/GenBank/DDBJ databases">
        <title>The Genome Sequence of Enterococcus sp. DIV0242b.</title>
        <authorList>
            <consortium name="The Broad Institute Genomics Platform"/>
            <consortium name="The Broad Institute Microbial Omics Core"/>
            <consortium name="The Broad Institute Genomic Center for Infectious Diseases"/>
            <person name="Earl A."/>
            <person name="Manson A."/>
            <person name="Gilmore M."/>
            <person name="Schwartman J."/>
            <person name="Shea T."/>
            <person name="Abouelleil A."/>
            <person name="Cao P."/>
            <person name="Chapman S."/>
            <person name="Cusick C."/>
            <person name="Young S."/>
            <person name="Neafsey D."/>
            <person name="Nusbaum C."/>
            <person name="Birren B."/>
        </authorList>
    </citation>
    <scope>NUCLEOTIDE SEQUENCE</scope>
    <source>
        <strain evidence="3">9E7_DIV0242</strain>
    </source>
</reference>
<evidence type="ECO:0000313" key="3">
    <source>
        <dbReference type="EMBL" id="WYJ92321.1"/>
    </source>
</evidence>